<evidence type="ECO:0000256" key="1">
    <source>
        <dbReference type="ARBA" id="ARBA00004123"/>
    </source>
</evidence>
<keyword evidence="2" id="KW-0539">Nucleus</keyword>
<dbReference type="InterPro" id="IPR052610">
    <property type="entry name" value="bHLH_transcription_regulator"/>
</dbReference>
<name>A0ABD1LH88_9FABA</name>
<gene>
    <name evidence="5" type="ORF">Fmac_027273</name>
</gene>
<dbReference type="EMBL" id="JBGMDY010000009">
    <property type="protein sequence ID" value="KAL2322894.1"/>
    <property type="molecule type" value="Genomic_DNA"/>
</dbReference>
<evidence type="ECO:0000256" key="2">
    <source>
        <dbReference type="ARBA" id="ARBA00023242"/>
    </source>
</evidence>
<feature type="compositionally biased region" description="Basic and acidic residues" evidence="3">
    <location>
        <begin position="57"/>
        <end position="69"/>
    </location>
</feature>
<feature type="compositionally biased region" description="Polar residues" evidence="3">
    <location>
        <begin position="207"/>
        <end position="216"/>
    </location>
</feature>
<keyword evidence="6" id="KW-1185">Reference proteome</keyword>
<dbReference type="PANTHER" id="PTHR45959:SF25">
    <property type="entry name" value="BASIC HELIX LOOP HELIX (BHLH) DNA-BINDING FAMILY PROTEIN"/>
    <property type="match status" value="1"/>
</dbReference>
<dbReference type="AlphaFoldDB" id="A0ABD1LH88"/>
<feature type="region of interest" description="Disordered" evidence="3">
    <location>
        <begin position="110"/>
        <end position="132"/>
    </location>
</feature>
<organism evidence="5 6">
    <name type="scientific">Flemingia macrophylla</name>
    <dbReference type="NCBI Taxonomy" id="520843"/>
    <lineage>
        <taxon>Eukaryota</taxon>
        <taxon>Viridiplantae</taxon>
        <taxon>Streptophyta</taxon>
        <taxon>Embryophyta</taxon>
        <taxon>Tracheophyta</taxon>
        <taxon>Spermatophyta</taxon>
        <taxon>Magnoliopsida</taxon>
        <taxon>eudicotyledons</taxon>
        <taxon>Gunneridae</taxon>
        <taxon>Pentapetalae</taxon>
        <taxon>rosids</taxon>
        <taxon>fabids</taxon>
        <taxon>Fabales</taxon>
        <taxon>Fabaceae</taxon>
        <taxon>Papilionoideae</taxon>
        <taxon>50 kb inversion clade</taxon>
        <taxon>NPAAA clade</taxon>
        <taxon>indigoferoid/millettioid clade</taxon>
        <taxon>Phaseoleae</taxon>
        <taxon>Flemingia</taxon>
    </lineage>
</organism>
<comment type="subcellular location">
    <subcellularLocation>
        <location evidence="1">Nucleus</location>
    </subcellularLocation>
</comment>
<proteinExistence type="predicted"/>
<protein>
    <recommendedName>
        <fullName evidence="4">Plant bHLH transcription factor ACT-like domain-containing protein</fullName>
    </recommendedName>
</protein>
<evidence type="ECO:0000256" key="3">
    <source>
        <dbReference type="SAM" id="MobiDB-lite"/>
    </source>
</evidence>
<feature type="region of interest" description="Disordered" evidence="3">
    <location>
        <begin position="190"/>
        <end position="216"/>
    </location>
</feature>
<comment type="caution">
    <text evidence="5">The sequence shown here is derived from an EMBL/GenBank/DDBJ whole genome shotgun (WGS) entry which is preliminary data.</text>
</comment>
<evidence type="ECO:0000259" key="4">
    <source>
        <dbReference type="Pfam" id="PF22754"/>
    </source>
</evidence>
<dbReference type="PANTHER" id="PTHR45959">
    <property type="entry name" value="BHLH TRANSCRIPTION FACTOR"/>
    <property type="match status" value="1"/>
</dbReference>
<accession>A0ABD1LH88</accession>
<sequence>MKSMEESCTSWLCDAEPDDYSFIGQSDTKVGDVNGSLASHHDIAAALEDNPPSSFSTERRSSVAKSDSERPFKLLKIEQLPQKTTSSPCSYIISFENTNPPPFNVESVSKPGTKVFTNRGNALPSKSEPRRVTMGNKQMGSLARTSHHTRDHIIAEKIRREDWPTIHSPLNPHSRLKKVKVLEEQTKRKNEESVVLVKRSQDEDVSDSSSNSFEFGNDPSKTNLSLLREVEARVSKKNVLIQILCEKEKVVLVNIFREIEKLHLSVINNSSLSFNSTVLDTTVVDEMEDEINYMSGKELARNLRVGLMQFE</sequence>
<dbReference type="Proteomes" id="UP001603857">
    <property type="component" value="Unassembled WGS sequence"/>
</dbReference>
<evidence type="ECO:0000313" key="5">
    <source>
        <dbReference type="EMBL" id="KAL2322894.1"/>
    </source>
</evidence>
<feature type="domain" description="Plant bHLH transcription factor ACT-like" evidence="4">
    <location>
        <begin position="231"/>
        <end position="298"/>
    </location>
</feature>
<reference evidence="5 6" key="1">
    <citation type="submission" date="2024-08" db="EMBL/GenBank/DDBJ databases">
        <title>Insights into the chromosomal genome structure of Flemingia macrophylla.</title>
        <authorList>
            <person name="Ding Y."/>
            <person name="Zhao Y."/>
            <person name="Bi W."/>
            <person name="Wu M."/>
            <person name="Zhao G."/>
            <person name="Gong Y."/>
            <person name="Li W."/>
            <person name="Zhang P."/>
        </authorList>
    </citation>
    <scope>NUCLEOTIDE SEQUENCE [LARGE SCALE GENOMIC DNA]</scope>
    <source>
        <strain evidence="5">DYQJB</strain>
        <tissue evidence="5">Leaf</tissue>
    </source>
</reference>
<dbReference type="InterPro" id="IPR054502">
    <property type="entry name" value="bHLH-TF_ACT-like_plant"/>
</dbReference>
<dbReference type="Pfam" id="PF22754">
    <property type="entry name" value="bHLH-TF_ACT-like_plant"/>
    <property type="match status" value="1"/>
</dbReference>
<evidence type="ECO:0000313" key="6">
    <source>
        <dbReference type="Proteomes" id="UP001603857"/>
    </source>
</evidence>
<feature type="region of interest" description="Disordered" evidence="3">
    <location>
        <begin position="46"/>
        <end position="69"/>
    </location>
</feature>